<sequence length="363" mass="42608">MKTNLLFMIAIVSNSFMVESFQRVCYLLAMINQIPIHQIDWKLCTHWILAFADLTPNGISITPSMDYYIHQVLQSNRTETKFMLSLRADQETMNFLSDVNKTMKFVESVSNILDHYQLDGFDLDYEFPAYNQKNDFVRMLSFLRSEFNRKRSSNKTYALSVALSPIISIVSSSYNVAKISAFVDWVNLMTYDFHSPNTFPYTEHNSPLFANKLDRLYFKYFNINFAVTYFVKLGLRKKQIMVGIPFYGYKYFLVNKNFHDLYALSNGTQSIDICRNFLNRYGTKKVFDIESKVPYAYNDLEWITYDDWESITIKAQWIVDNDLGGSMTFAINYDDYQSKCPQSIRNGKRQPFPLQTILYQVLN</sequence>
<accession>A0A132A9M0</accession>
<dbReference type="GO" id="GO:0005576">
    <property type="term" value="C:extracellular region"/>
    <property type="evidence" value="ECO:0007669"/>
    <property type="project" value="TreeGrafter"/>
</dbReference>
<keyword evidence="1" id="KW-0326">Glycosidase</keyword>
<dbReference type="GO" id="GO:0005975">
    <property type="term" value="P:carbohydrate metabolic process"/>
    <property type="evidence" value="ECO:0007669"/>
    <property type="project" value="InterPro"/>
</dbReference>
<dbReference type="AlphaFoldDB" id="A0A132A9M0"/>
<name>A0A132A9M0_SARSC</name>
<proteinExistence type="inferred from homology"/>
<dbReference type="InterPro" id="IPR011583">
    <property type="entry name" value="Chitinase_II/V-like_cat"/>
</dbReference>
<dbReference type="GO" id="GO:0004568">
    <property type="term" value="F:chitinase activity"/>
    <property type="evidence" value="ECO:0007669"/>
    <property type="project" value="UniProtKB-ARBA"/>
</dbReference>
<evidence type="ECO:0000256" key="1">
    <source>
        <dbReference type="RuleBase" id="RU000489"/>
    </source>
</evidence>
<dbReference type="InterPro" id="IPR050314">
    <property type="entry name" value="Glycosyl_Hydrlase_18"/>
</dbReference>
<comment type="similarity">
    <text evidence="2">Belongs to the glycosyl hydrolase 18 family.</text>
</comment>
<dbReference type="InterPro" id="IPR029070">
    <property type="entry name" value="Chitinase_insertion_sf"/>
</dbReference>
<dbReference type="Gene3D" id="3.20.20.80">
    <property type="entry name" value="Glycosidases"/>
    <property type="match status" value="1"/>
</dbReference>
<dbReference type="Pfam" id="PF00704">
    <property type="entry name" value="Glyco_hydro_18"/>
    <property type="match status" value="1"/>
</dbReference>
<dbReference type="OrthoDB" id="76388at2759"/>
<evidence type="ECO:0000313" key="3">
    <source>
        <dbReference type="EMBL" id="KPM07295.1"/>
    </source>
</evidence>
<dbReference type="EMBL" id="JXLN01011463">
    <property type="protein sequence ID" value="KPM07295.1"/>
    <property type="molecule type" value="Genomic_DNA"/>
</dbReference>
<dbReference type="Gene3D" id="3.10.50.10">
    <property type="match status" value="1"/>
</dbReference>
<reference evidence="3 4" key="1">
    <citation type="journal article" date="2015" name="Parasit. Vectors">
        <title>Draft genome of the scabies mite.</title>
        <authorList>
            <person name="Rider S.D.Jr."/>
            <person name="Morgan M.S."/>
            <person name="Arlian L.G."/>
        </authorList>
    </citation>
    <scope>NUCLEOTIDE SEQUENCE [LARGE SCALE GENOMIC DNA]</scope>
    <source>
        <strain evidence="3">Arlian Lab</strain>
    </source>
</reference>
<dbReference type="Proteomes" id="UP000616769">
    <property type="component" value="Unassembled WGS sequence"/>
</dbReference>
<keyword evidence="1" id="KW-0378">Hydrolase</keyword>
<organism evidence="3 4">
    <name type="scientific">Sarcoptes scabiei</name>
    <name type="common">Itch mite</name>
    <name type="synonym">Acarus scabiei</name>
    <dbReference type="NCBI Taxonomy" id="52283"/>
    <lineage>
        <taxon>Eukaryota</taxon>
        <taxon>Metazoa</taxon>
        <taxon>Ecdysozoa</taxon>
        <taxon>Arthropoda</taxon>
        <taxon>Chelicerata</taxon>
        <taxon>Arachnida</taxon>
        <taxon>Acari</taxon>
        <taxon>Acariformes</taxon>
        <taxon>Sarcoptiformes</taxon>
        <taxon>Astigmata</taxon>
        <taxon>Psoroptidia</taxon>
        <taxon>Sarcoptoidea</taxon>
        <taxon>Sarcoptidae</taxon>
        <taxon>Sarcoptinae</taxon>
        <taxon>Sarcoptes</taxon>
    </lineage>
</organism>
<dbReference type="InterPro" id="IPR001223">
    <property type="entry name" value="Glyco_hydro18_cat"/>
</dbReference>
<comment type="caution">
    <text evidence="3">The sequence shown here is derived from an EMBL/GenBank/DDBJ whole genome shotgun (WGS) entry which is preliminary data.</text>
</comment>
<dbReference type="GO" id="GO:0006032">
    <property type="term" value="P:chitin catabolic process"/>
    <property type="evidence" value="ECO:0007669"/>
    <property type="project" value="UniProtKB-ARBA"/>
</dbReference>
<dbReference type="PANTHER" id="PTHR11177:SF390">
    <property type="entry name" value="CHITINASE 11"/>
    <property type="match status" value="1"/>
</dbReference>
<dbReference type="SUPFAM" id="SSF54556">
    <property type="entry name" value="Chitinase insertion domain"/>
    <property type="match status" value="1"/>
</dbReference>
<dbReference type="SMART" id="SM00636">
    <property type="entry name" value="Glyco_18"/>
    <property type="match status" value="1"/>
</dbReference>
<dbReference type="InterPro" id="IPR001579">
    <property type="entry name" value="Glyco_hydro_18_chit_AS"/>
</dbReference>
<gene>
    <name evidence="3" type="ORF">QR98_0057840</name>
</gene>
<dbReference type="InterPro" id="IPR017853">
    <property type="entry name" value="GH"/>
</dbReference>
<dbReference type="SUPFAM" id="SSF51445">
    <property type="entry name" value="(Trans)glycosidases"/>
    <property type="match status" value="1"/>
</dbReference>
<evidence type="ECO:0000313" key="4">
    <source>
        <dbReference type="Proteomes" id="UP000616769"/>
    </source>
</evidence>
<dbReference type="PROSITE" id="PS01095">
    <property type="entry name" value="GH18_1"/>
    <property type="match status" value="1"/>
</dbReference>
<dbReference type="VEuPathDB" id="VectorBase:SSCA004583"/>
<dbReference type="GO" id="GO:0008061">
    <property type="term" value="F:chitin binding"/>
    <property type="evidence" value="ECO:0007669"/>
    <property type="project" value="InterPro"/>
</dbReference>
<dbReference type="PROSITE" id="PS51910">
    <property type="entry name" value="GH18_2"/>
    <property type="match status" value="1"/>
</dbReference>
<evidence type="ECO:0000256" key="2">
    <source>
        <dbReference type="RuleBase" id="RU004453"/>
    </source>
</evidence>
<protein>
    <submittedName>
        <fullName evidence="3">Chitinase-like protein 2</fullName>
    </submittedName>
</protein>
<dbReference type="PANTHER" id="PTHR11177">
    <property type="entry name" value="CHITINASE"/>
    <property type="match status" value="1"/>
</dbReference>